<dbReference type="PANTHER" id="PTHR30627">
    <property type="entry name" value="PEPTIDOGLYCAN D,D-TRANSPEPTIDASE"/>
    <property type="match status" value="1"/>
</dbReference>
<dbReference type="InterPro" id="IPR036138">
    <property type="entry name" value="PBP_dimer_sf"/>
</dbReference>
<feature type="compositionally biased region" description="Basic and acidic residues" evidence="4">
    <location>
        <begin position="201"/>
        <end position="212"/>
    </location>
</feature>
<dbReference type="InterPro" id="IPR050515">
    <property type="entry name" value="Beta-lactam/transpept"/>
</dbReference>
<evidence type="ECO:0008006" key="10">
    <source>
        <dbReference type="Google" id="ProtNLM"/>
    </source>
</evidence>
<dbReference type="PANTHER" id="PTHR30627:SF1">
    <property type="entry name" value="PEPTIDOGLYCAN D,D-TRANSPEPTIDASE FTSI"/>
    <property type="match status" value="1"/>
</dbReference>
<proteinExistence type="inferred from homology"/>
<comment type="caution">
    <text evidence="8">The sequence shown here is derived from an EMBL/GenBank/DDBJ whole genome shotgun (WGS) entry which is preliminary data.</text>
</comment>
<feature type="transmembrane region" description="Helical" evidence="5">
    <location>
        <begin position="56"/>
        <end position="78"/>
    </location>
</feature>
<feature type="region of interest" description="Disordered" evidence="4">
    <location>
        <begin position="777"/>
        <end position="860"/>
    </location>
</feature>
<evidence type="ECO:0000259" key="7">
    <source>
        <dbReference type="Pfam" id="PF03717"/>
    </source>
</evidence>
<accession>A0AAE3E2V9</accession>
<feature type="compositionally biased region" description="Basic and acidic residues" evidence="4">
    <location>
        <begin position="1"/>
        <end position="15"/>
    </location>
</feature>
<dbReference type="GO" id="GO:0005886">
    <property type="term" value="C:plasma membrane"/>
    <property type="evidence" value="ECO:0007669"/>
    <property type="project" value="TreeGrafter"/>
</dbReference>
<feature type="compositionally biased region" description="Basic residues" evidence="4">
    <location>
        <begin position="25"/>
        <end position="34"/>
    </location>
</feature>
<name>A0AAE3E2V9_9FIRM</name>
<feature type="compositionally biased region" description="Polar residues" evidence="4">
    <location>
        <begin position="777"/>
        <end position="794"/>
    </location>
</feature>
<dbReference type="GO" id="GO:0071555">
    <property type="term" value="P:cell wall organization"/>
    <property type="evidence" value="ECO:0007669"/>
    <property type="project" value="TreeGrafter"/>
</dbReference>
<dbReference type="RefSeq" id="WP_308730988.1">
    <property type="nucleotide sequence ID" value="NZ_JAJEQN010000003.1"/>
</dbReference>
<keyword evidence="3 5" id="KW-0472">Membrane</keyword>
<sequence length="860" mass="94815">MKTFRSDENQKEKKTQTTQSVNTKHTVKKKKKKIYSAKAKKDTGKLANRINVRMRLVAGLVAFCMAALVVYIGIRAALTNEVYERKALSQMNYSSSTLVAKSGEIYDTNMTPIAVSSRVYILIIDPKVIMETEAIDGRKGTLETTVKAIAQCFDLDEAALTNTITQSADKNYIRYVPEGWTSKKYLVTESQKEAFDALEKKVNSTEKKKETKTTQAQSMQETEGTSSADEEFESQEGAKIVGVWFETEYQRYYPYGNLASKVIGFTTKDSSEGIWGLERYYNEELRGTNGRSYSYIDSSKNLIRDVIEPTDGYSLVSTIDMNLTKILSDTASEWFYETDENGERVRTAKSYSILAMDPNTGAIKAMVTDTDYDLNNPNDLSSFYTDEELATFADNEVKSEEYEKYLEKEQEKLKEQAEASKEKADDDSSNTQDIIEIATASPYAAYLNAKGEWDHSAYPTTTDVQNEIWRNGIISNSFEPGSTGKVLTYAAAIEEGLITEDTQFDDSEGYLNIGRTMVKCHNYALGGCGIIDAKDAVAQSCNVAFMEIGKLLGPELFVKYQQLHNFGQKTGIDLPGEASCEGLLYTADQLGEIELATSAFGQCYNVTMIQMAASFCADINGGYYYKPYTVESILDQDGNVVESVKPTLVRQIISEETSATVRRALEYAVTNGTVYGVQVADRENGVKMDGYDFGGKTGTAQKLPRSEDKYIISLISAAPISSPQLVLYVVVDEYEGNDEDGSAPVQYLSGRLWYAIKDYIGLYSELDADVNDYDWQSASPSDDSMSGESLFTDSQGDEAALPVPPAVVAKEQTDAAAENPDENIIDPEAAIADPADANAAPDSNDVIDLPAQPAADANAQ</sequence>
<keyword evidence="9" id="KW-1185">Reference proteome</keyword>
<dbReference type="Gene3D" id="3.90.1310.10">
    <property type="entry name" value="Penicillin-binding protein 2a (Domain 2)"/>
    <property type="match status" value="1"/>
</dbReference>
<evidence type="ECO:0000256" key="2">
    <source>
        <dbReference type="ARBA" id="ARBA00007171"/>
    </source>
</evidence>
<feature type="compositionally biased region" description="Polar residues" evidence="4">
    <location>
        <begin position="215"/>
        <end position="227"/>
    </location>
</feature>
<dbReference type="AlphaFoldDB" id="A0AAE3E2V9"/>
<feature type="domain" description="Penicillin-binding protein transpeptidase" evidence="6">
    <location>
        <begin position="352"/>
        <end position="741"/>
    </location>
</feature>
<evidence type="ECO:0000256" key="4">
    <source>
        <dbReference type="SAM" id="MobiDB-lite"/>
    </source>
</evidence>
<keyword evidence="5" id="KW-1133">Transmembrane helix</keyword>
<organism evidence="8 9">
    <name type="scientific">Anthropogastromicrobium aceti</name>
    <dbReference type="NCBI Taxonomy" id="2981768"/>
    <lineage>
        <taxon>Bacteria</taxon>
        <taxon>Bacillati</taxon>
        <taxon>Bacillota</taxon>
        <taxon>Clostridia</taxon>
        <taxon>Lachnospirales</taxon>
        <taxon>Lachnospiraceae</taxon>
        <taxon>Anthropogastromicrobium</taxon>
    </lineage>
</organism>
<dbReference type="Gene3D" id="3.40.710.10">
    <property type="entry name" value="DD-peptidase/beta-lactamase superfamily"/>
    <property type="match status" value="1"/>
</dbReference>
<evidence type="ECO:0000256" key="3">
    <source>
        <dbReference type="ARBA" id="ARBA00023136"/>
    </source>
</evidence>
<comment type="similarity">
    <text evidence="2">Belongs to the transpeptidase family.</text>
</comment>
<evidence type="ECO:0000313" key="8">
    <source>
        <dbReference type="EMBL" id="MCC2220367.1"/>
    </source>
</evidence>
<dbReference type="Proteomes" id="UP001198200">
    <property type="component" value="Unassembled WGS sequence"/>
</dbReference>
<evidence type="ECO:0000256" key="1">
    <source>
        <dbReference type="ARBA" id="ARBA00004370"/>
    </source>
</evidence>
<dbReference type="GO" id="GO:0008658">
    <property type="term" value="F:penicillin binding"/>
    <property type="evidence" value="ECO:0007669"/>
    <property type="project" value="InterPro"/>
</dbReference>
<evidence type="ECO:0000259" key="6">
    <source>
        <dbReference type="Pfam" id="PF00905"/>
    </source>
</evidence>
<evidence type="ECO:0000313" key="9">
    <source>
        <dbReference type="Proteomes" id="UP001198200"/>
    </source>
</evidence>
<comment type="subcellular location">
    <subcellularLocation>
        <location evidence="1">Membrane</location>
    </subcellularLocation>
</comment>
<evidence type="ECO:0000256" key="5">
    <source>
        <dbReference type="SAM" id="Phobius"/>
    </source>
</evidence>
<dbReference type="Pfam" id="PF00905">
    <property type="entry name" value="Transpeptidase"/>
    <property type="match status" value="1"/>
</dbReference>
<feature type="compositionally biased region" description="Low complexity" evidence="4">
    <location>
        <begin position="826"/>
        <end position="844"/>
    </location>
</feature>
<gene>
    <name evidence="8" type="ORF">LKD48_01720</name>
</gene>
<keyword evidence="5" id="KW-0812">Transmembrane</keyword>
<dbReference type="InterPro" id="IPR005311">
    <property type="entry name" value="PBP_dimer"/>
</dbReference>
<feature type="compositionally biased region" description="Basic and acidic residues" evidence="4">
    <location>
        <begin position="410"/>
        <end position="426"/>
    </location>
</feature>
<reference evidence="8 9" key="1">
    <citation type="submission" date="2021-10" db="EMBL/GenBank/DDBJ databases">
        <title>Anaerobic single-cell dispensing facilitates the cultivation of human gut bacteria.</title>
        <authorList>
            <person name="Afrizal A."/>
        </authorList>
    </citation>
    <scope>NUCLEOTIDE SEQUENCE [LARGE SCALE GENOMIC DNA]</scope>
    <source>
        <strain evidence="8 9">CLA-AA-H224</strain>
    </source>
</reference>
<dbReference type="SUPFAM" id="SSF56519">
    <property type="entry name" value="Penicillin binding protein dimerisation domain"/>
    <property type="match status" value="1"/>
</dbReference>
<feature type="region of interest" description="Disordered" evidence="4">
    <location>
        <begin position="1"/>
        <end position="34"/>
    </location>
</feature>
<feature type="domain" description="Penicillin-binding protein dimerisation" evidence="7">
    <location>
        <begin position="100"/>
        <end position="304"/>
    </location>
</feature>
<dbReference type="EMBL" id="JAJEQN010000003">
    <property type="protein sequence ID" value="MCC2220367.1"/>
    <property type="molecule type" value="Genomic_DNA"/>
</dbReference>
<dbReference type="InterPro" id="IPR001460">
    <property type="entry name" value="PCN-bd_Tpept"/>
</dbReference>
<feature type="region of interest" description="Disordered" evidence="4">
    <location>
        <begin position="201"/>
        <end position="233"/>
    </location>
</feature>
<dbReference type="Pfam" id="PF03717">
    <property type="entry name" value="PBP_dimer"/>
    <property type="match status" value="1"/>
</dbReference>
<dbReference type="SUPFAM" id="SSF56601">
    <property type="entry name" value="beta-lactamase/transpeptidase-like"/>
    <property type="match status" value="1"/>
</dbReference>
<feature type="region of interest" description="Disordered" evidence="4">
    <location>
        <begin position="410"/>
        <end position="430"/>
    </location>
</feature>
<dbReference type="InterPro" id="IPR012338">
    <property type="entry name" value="Beta-lactam/transpept-like"/>
</dbReference>
<protein>
    <recommendedName>
        <fullName evidence="10">Penicillin-binding protein 2</fullName>
    </recommendedName>
</protein>